<evidence type="ECO:0000259" key="3">
    <source>
        <dbReference type="SMART" id="SM00909"/>
    </source>
</evidence>
<keyword evidence="5" id="KW-1185">Reference proteome</keyword>
<evidence type="ECO:0000256" key="1">
    <source>
        <dbReference type="SAM" id="MobiDB-lite"/>
    </source>
</evidence>
<sequence>MIRRSALVTVVVAALLAACGVSPQRAPVAIDVPVPTQASPASPSTSGPGATTLYLVRDDRLEAVRRPSTSATLEDAVEALSAGPSRDETRAGLRSAVAVDSVRSAETDDEVVVVDVSHDFVETSGSDQLLAVAQLVWTVTEASGRPEVRLTSGGDPVEVPTDRGLSSGDVARDDYASVAPTADP</sequence>
<name>A0ABX1JUS7_9CELL</name>
<feature type="domain" description="GerMN" evidence="3">
    <location>
        <begin position="73"/>
        <end position="161"/>
    </location>
</feature>
<dbReference type="EMBL" id="JAAXOY010000002">
    <property type="protein sequence ID" value="NKY38066.1"/>
    <property type="molecule type" value="Genomic_DNA"/>
</dbReference>
<organism evidence="4 5">
    <name type="scientific">Cellulomonas septica</name>
    <dbReference type="NCBI Taxonomy" id="285080"/>
    <lineage>
        <taxon>Bacteria</taxon>
        <taxon>Bacillati</taxon>
        <taxon>Actinomycetota</taxon>
        <taxon>Actinomycetes</taxon>
        <taxon>Micrococcales</taxon>
        <taxon>Cellulomonadaceae</taxon>
        <taxon>Cellulomonas</taxon>
    </lineage>
</organism>
<dbReference type="SMART" id="SM00909">
    <property type="entry name" value="Germane"/>
    <property type="match status" value="1"/>
</dbReference>
<feature type="region of interest" description="Disordered" evidence="1">
    <location>
        <begin position="146"/>
        <end position="184"/>
    </location>
</feature>
<gene>
    <name evidence="4" type="ORF">HGA02_00575</name>
</gene>
<dbReference type="RefSeq" id="WP_168676416.1">
    <property type="nucleotide sequence ID" value="NZ_JAAXOY010000002.1"/>
</dbReference>
<dbReference type="Proteomes" id="UP000777774">
    <property type="component" value="Unassembled WGS sequence"/>
</dbReference>
<comment type="caution">
    <text evidence="4">The sequence shown here is derived from an EMBL/GenBank/DDBJ whole genome shotgun (WGS) entry which is preliminary data.</text>
</comment>
<dbReference type="InterPro" id="IPR019606">
    <property type="entry name" value="GerMN"/>
</dbReference>
<proteinExistence type="predicted"/>
<keyword evidence="2" id="KW-0732">Signal</keyword>
<accession>A0ABX1JUS7</accession>
<evidence type="ECO:0000313" key="5">
    <source>
        <dbReference type="Proteomes" id="UP000777774"/>
    </source>
</evidence>
<evidence type="ECO:0000256" key="2">
    <source>
        <dbReference type="SAM" id="SignalP"/>
    </source>
</evidence>
<feature type="chain" id="PRO_5045578867" evidence="2">
    <location>
        <begin position="27"/>
        <end position="184"/>
    </location>
</feature>
<protein>
    <submittedName>
        <fullName evidence="4">GerMN domain-containing protein</fullName>
    </submittedName>
</protein>
<dbReference type="PROSITE" id="PS51257">
    <property type="entry name" value="PROKAR_LIPOPROTEIN"/>
    <property type="match status" value="1"/>
</dbReference>
<feature type="signal peptide" evidence="2">
    <location>
        <begin position="1"/>
        <end position="26"/>
    </location>
</feature>
<reference evidence="4 5" key="1">
    <citation type="submission" date="2020-04" db="EMBL/GenBank/DDBJ databases">
        <title>MicrobeNet Type strains.</title>
        <authorList>
            <person name="Nicholson A.C."/>
        </authorList>
    </citation>
    <scope>NUCLEOTIDE SEQUENCE [LARGE SCALE GENOMIC DNA]</scope>
    <source>
        <strain evidence="4 5">ATCC BAA-787</strain>
    </source>
</reference>
<dbReference type="Pfam" id="PF10646">
    <property type="entry name" value="Germane"/>
    <property type="match status" value="1"/>
</dbReference>
<evidence type="ECO:0000313" key="4">
    <source>
        <dbReference type="EMBL" id="NKY38066.1"/>
    </source>
</evidence>